<proteinExistence type="predicted"/>
<keyword evidence="2" id="KW-1185">Reference proteome</keyword>
<dbReference type="EMBL" id="CP082781">
    <property type="protein sequence ID" value="UGS25410.1"/>
    <property type="molecule type" value="Genomic_DNA"/>
</dbReference>
<dbReference type="Proteomes" id="UP001199642">
    <property type="component" value="Chromosome"/>
</dbReference>
<evidence type="ECO:0008006" key="3">
    <source>
        <dbReference type="Google" id="ProtNLM"/>
    </source>
</evidence>
<protein>
    <recommendedName>
        <fullName evidence="3">DUF4352 domain-containing protein</fullName>
    </recommendedName>
</protein>
<evidence type="ECO:0000313" key="2">
    <source>
        <dbReference type="Proteomes" id="UP001199642"/>
    </source>
</evidence>
<accession>A0ABY3RRA1</accession>
<evidence type="ECO:0000313" key="1">
    <source>
        <dbReference type="EMBL" id="UGS25410.1"/>
    </source>
</evidence>
<sequence>MTWWRRQRRAIIGLLLAIGAVVGVHVWLDVIPAAPRVSVRTIVVDERAEVHGHTLSVAASRWGEFDAPQGSTTLTVVLDARSDEGAESCGTFRLSEREGSRLWLDAGSAVDVDIDDEDTETGCREGNGGYRILTVFLLPDDARGPFWLDVPVEDEVARFRIDP</sequence>
<name>A0ABY3RRA1_9MICO</name>
<organism evidence="1 2">
    <name type="scientific">Microbacterium resistens</name>
    <dbReference type="NCBI Taxonomy" id="156977"/>
    <lineage>
        <taxon>Bacteria</taxon>
        <taxon>Bacillati</taxon>
        <taxon>Actinomycetota</taxon>
        <taxon>Actinomycetes</taxon>
        <taxon>Micrococcales</taxon>
        <taxon>Microbacteriaceae</taxon>
        <taxon>Microbacterium</taxon>
    </lineage>
</organism>
<gene>
    <name evidence="1" type="ORF">K8F61_12040</name>
</gene>
<reference evidence="1 2" key="1">
    <citation type="submission" date="2023-01" db="EMBL/GenBank/DDBJ databases">
        <title>Characterization of estradiol degrading bacteria Microbacterium sp. MZT7 and reveal degrading genes through genome analysis.</title>
        <authorList>
            <person name="Hao P."/>
            <person name="Gao Y."/>
        </authorList>
    </citation>
    <scope>NUCLEOTIDE SEQUENCE [LARGE SCALE GENOMIC DNA]</scope>
    <source>
        <strain evidence="1 2">MZT7</strain>
    </source>
</reference>
<dbReference type="RefSeq" id="WP_231819281.1">
    <property type="nucleotide sequence ID" value="NZ_CP082781.1"/>
</dbReference>